<name>A0AAE0YQB3_9GAST</name>
<keyword evidence="1" id="KW-1133">Transmembrane helix</keyword>
<keyword evidence="3" id="KW-1185">Reference proteome</keyword>
<gene>
    <name evidence="2" type="ORF">RRG08_026965</name>
</gene>
<keyword evidence="1" id="KW-0812">Transmembrane</keyword>
<sequence>MLSHLSPSHSIFLHLIPCYSILFHLVPSILISFHLVPVDFDDAVDILTEMIDSELTNSICQFACIASAVYVMGPVGEMYGQMACPPLCAAILAKLEDVPG</sequence>
<proteinExistence type="predicted"/>
<evidence type="ECO:0000256" key="1">
    <source>
        <dbReference type="SAM" id="Phobius"/>
    </source>
</evidence>
<comment type="caution">
    <text evidence="2">The sequence shown here is derived from an EMBL/GenBank/DDBJ whole genome shotgun (WGS) entry which is preliminary data.</text>
</comment>
<evidence type="ECO:0000313" key="2">
    <source>
        <dbReference type="EMBL" id="KAK3754371.1"/>
    </source>
</evidence>
<evidence type="ECO:0000313" key="3">
    <source>
        <dbReference type="Proteomes" id="UP001283361"/>
    </source>
</evidence>
<protein>
    <submittedName>
        <fullName evidence="2">Uncharacterized protein</fullName>
    </submittedName>
</protein>
<organism evidence="2 3">
    <name type="scientific">Elysia crispata</name>
    <name type="common">lettuce slug</name>
    <dbReference type="NCBI Taxonomy" id="231223"/>
    <lineage>
        <taxon>Eukaryota</taxon>
        <taxon>Metazoa</taxon>
        <taxon>Spiralia</taxon>
        <taxon>Lophotrochozoa</taxon>
        <taxon>Mollusca</taxon>
        <taxon>Gastropoda</taxon>
        <taxon>Heterobranchia</taxon>
        <taxon>Euthyneura</taxon>
        <taxon>Panpulmonata</taxon>
        <taxon>Sacoglossa</taxon>
        <taxon>Placobranchoidea</taxon>
        <taxon>Plakobranchidae</taxon>
        <taxon>Elysia</taxon>
    </lineage>
</organism>
<dbReference type="EMBL" id="JAWDGP010005680">
    <property type="protein sequence ID" value="KAK3754371.1"/>
    <property type="molecule type" value="Genomic_DNA"/>
</dbReference>
<accession>A0AAE0YQB3</accession>
<feature type="transmembrane region" description="Helical" evidence="1">
    <location>
        <begin position="12"/>
        <end position="35"/>
    </location>
</feature>
<dbReference type="AlphaFoldDB" id="A0AAE0YQB3"/>
<reference evidence="2" key="1">
    <citation type="journal article" date="2023" name="G3 (Bethesda)">
        <title>A reference genome for the long-term kleptoplast-retaining sea slug Elysia crispata morphotype clarki.</title>
        <authorList>
            <person name="Eastman K.E."/>
            <person name="Pendleton A.L."/>
            <person name="Shaikh M.A."/>
            <person name="Suttiyut T."/>
            <person name="Ogas R."/>
            <person name="Tomko P."/>
            <person name="Gavelis G."/>
            <person name="Widhalm J.R."/>
            <person name="Wisecaver J.H."/>
        </authorList>
    </citation>
    <scope>NUCLEOTIDE SEQUENCE</scope>
    <source>
        <strain evidence="2">ECLA1</strain>
    </source>
</reference>
<dbReference type="Proteomes" id="UP001283361">
    <property type="component" value="Unassembled WGS sequence"/>
</dbReference>
<keyword evidence="1" id="KW-0472">Membrane</keyword>